<keyword evidence="3" id="KW-0378">Hydrolase</keyword>
<evidence type="ECO:0000259" key="2">
    <source>
        <dbReference type="Pfam" id="PF01182"/>
    </source>
</evidence>
<dbReference type="PANTHER" id="PTHR11280:SF6">
    <property type="entry name" value="GLUCOSAMINE-6-PHOSPHATE ISOMERASE NAGB"/>
    <property type="match status" value="1"/>
</dbReference>
<dbReference type="GO" id="GO:0017057">
    <property type="term" value="F:6-phosphogluconolactonase activity"/>
    <property type="evidence" value="ECO:0007669"/>
    <property type="project" value="UniProtKB-EC"/>
</dbReference>
<dbReference type="PANTHER" id="PTHR11280">
    <property type="entry name" value="GLUCOSAMINE-6-PHOSPHATE ISOMERASE"/>
    <property type="match status" value="1"/>
</dbReference>
<dbReference type="CDD" id="cd01399">
    <property type="entry name" value="GlcN6P_deaminase"/>
    <property type="match status" value="1"/>
</dbReference>
<keyword evidence="1" id="KW-0119">Carbohydrate metabolism</keyword>
<dbReference type="Proteomes" id="UP000823823">
    <property type="component" value="Unassembled WGS sequence"/>
</dbReference>
<dbReference type="GO" id="GO:0042802">
    <property type="term" value="F:identical protein binding"/>
    <property type="evidence" value="ECO:0007669"/>
    <property type="project" value="TreeGrafter"/>
</dbReference>
<dbReference type="EMBL" id="DWZH01000049">
    <property type="protein sequence ID" value="HJB10206.1"/>
    <property type="molecule type" value="Genomic_DNA"/>
</dbReference>
<dbReference type="GO" id="GO:0005737">
    <property type="term" value="C:cytoplasm"/>
    <property type="evidence" value="ECO:0007669"/>
    <property type="project" value="TreeGrafter"/>
</dbReference>
<reference evidence="3" key="2">
    <citation type="submission" date="2021-04" db="EMBL/GenBank/DDBJ databases">
        <authorList>
            <person name="Gilroy R."/>
        </authorList>
    </citation>
    <scope>NUCLEOTIDE SEQUENCE</scope>
    <source>
        <strain evidence="3">ChiHjej13B12-24818</strain>
    </source>
</reference>
<evidence type="ECO:0000256" key="1">
    <source>
        <dbReference type="ARBA" id="ARBA00023277"/>
    </source>
</evidence>
<protein>
    <submittedName>
        <fullName evidence="3">6-phosphogluconolactonase</fullName>
        <ecNumber evidence="3">3.1.1.31</ecNumber>
    </submittedName>
</protein>
<dbReference type="InterPro" id="IPR004547">
    <property type="entry name" value="Glucosamine6P_isomerase"/>
</dbReference>
<dbReference type="AlphaFoldDB" id="A0A9D2RP44"/>
<sequence>MSVVGRASTVNVVVSDTAEAAGAAAGRAAADVLAKTLEEQSRARVIFASAPSQDQMLRTLGEDARIDWSRVTSLHMDDYLELDPTHPASFGTWLAERLPAPARPGLDRIRQDVDPDSEVRRYSELVAAAPIDLVCLGIGVNGHIAFNEPGDTDFEDSSLVRKIALAHTSRQQQVDEGLFPSLDEVPTHALTLTVPAILSARSLVCTVLGDAKAEAVAATLTGPVTDEVPASAMHTHSDVVVHLDDAAAAQLPEELRSGGRGR</sequence>
<dbReference type="Pfam" id="PF01182">
    <property type="entry name" value="Glucosamine_iso"/>
    <property type="match status" value="1"/>
</dbReference>
<dbReference type="GO" id="GO:0006043">
    <property type="term" value="P:glucosamine catabolic process"/>
    <property type="evidence" value="ECO:0007669"/>
    <property type="project" value="TreeGrafter"/>
</dbReference>
<dbReference type="Gene3D" id="3.40.50.1360">
    <property type="match status" value="1"/>
</dbReference>
<evidence type="ECO:0000313" key="4">
    <source>
        <dbReference type="Proteomes" id="UP000823823"/>
    </source>
</evidence>
<feature type="domain" description="Glucosamine/galactosamine-6-phosphate isomerase" evidence="2">
    <location>
        <begin position="17"/>
        <end position="239"/>
    </location>
</feature>
<organism evidence="3 4">
    <name type="scientific">Candidatus Brachybacterium merdavium</name>
    <dbReference type="NCBI Taxonomy" id="2838513"/>
    <lineage>
        <taxon>Bacteria</taxon>
        <taxon>Bacillati</taxon>
        <taxon>Actinomycetota</taxon>
        <taxon>Actinomycetes</taxon>
        <taxon>Micrococcales</taxon>
        <taxon>Dermabacteraceae</taxon>
        <taxon>Brachybacterium</taxon>
    </lineage>
</organism>
<dbReference type="GO" id="GO:0019262">
    <property type="term" value="P:N-acetylneuraminate catabolic process"/>
    <property type="evidence" value="ECO:0007669"/>
    <property type="project" value="TreeGrafter"/>
</dbReference>
<gene>
    <name evidence="3" type="ORF">H9786_06700</name>
</gene>
<proteinExistence type="predicted"/>
<dbReference type="GO" id="GO:0004342">
    <property type="term" value="F:glucosamine-6-phosphate deaminase activity"/>
    <property type="evidence" value="ECO:0007669"/>
    <property type="project" value="InterPro"/>
</dbReference>
<dbReference type="EC" id="3.1.1.31" evidence="3"/>
<dbReference type="InterPro" id="IPR006148">
    <property type="entry name" value="Glc/Gal-6P_isomerase"/>
</dbReference>
<dbReference type="InterPro" id="IPR037171">
    <property type="entry name" value="NagB/RpiA_transferase-like"/>
</dbReference>
<dbReference type="GO" id="GO:0006046">
    <property type="term" value="P:N-acetylglucosamine catabolic process"/>
    <property type="evidence" value="ECO:0007669"/>
    <property type="project" value="TreeGrafter"/>
</dbReference>
<dbReference type="GO" id="GO:0005975">
    <property type="term" value="P:carbohydrate metabolic process"/>
    <property type="evidence" value="ECO:0007669"/>
    <property type="project" value="InterPro"/>
</dbReference>
<dbReference type="SUPFAM" id="SSF100950">
    <property type="entry name" value="NagB/RpiA/CoA transferase-like"/>
    <property type="match status" value="1"/>
</dbReference>
<comment type="caution">
    <text evidence="3">The sequence shown here is derived from an EMBL/GenBank/DDBJ whole genome shotgun (WGS) entry which is preliminary data.</text>
</comment>
<evidence type="ECO:0000313" key="3">
    <source>
        <dbReference type="EMBL" id="HJB10206.1"/>
    </source>
</evidence>
<reference evidence="3" key="1">
    <citation type="journal article" date="2021" name="PeerJ">
        <title>Extensive microbial diversity within the chicken gut microbiome revealed by metagenomics and culture.</title>
        <authorList>
            <person name="Gilroy R."/>
            <person name="Ravi A."/>
            <person name="Getino M."/>
            <person name="Pursley I."/>
            <person name="Horton D.L."/>
            <person name="Alikhan N.F."/>
            <person name="Baker D."/>
            <person name="Gharbi K."/>
            <person name="Hall N."/>
            <person name="Watson M."/>
            <person name="Adriaenssens E.M."/>
            <person name="Foster-Nyarko E."/>
            <person name="Jarju S."/>
            <person name="Secka A."/>
            <person name="Antonio M."/>
            <person name="Oren A."/>
            <person name="Chaudhuri R.R."/>
            <person name="La Ragione R."/>
            <person name="Hildebrand F."/>
            <person name="Pallen M.J."/>
        </authorList>
    </citation>
    <scope>NUCLEOTIDE SEQUENCE</scope>
    <source>
        <strain evidence="3">ChiHjej13B12-24818</strain>
    </source>
</reference>
<name>A0A9D2RP44_9MICO</name>
<accession>A0A9D2RP44</accession>